<reference evidence="2 3" key="1">
    <citation type="submission" date="2016-07" db="EMBL/GenBank/DDBJ databases">
        <title>Caryophanon latum genome sequencing.</title>
        <authorList>
            <person name="Verma A."/>
            <person name="Pal Y."/>
            <person name="Krishnamurthi S."/>
        </authorList>
    </citation>
    <scope>NUCLEOTIDE SEQUENCE [LARGE SCALE GENOMIC DNA]</scope>
    <source>
        <strain evidence="2 3">DSM 14151</strain>
    </source>
</reference>
<protein>
    <submittedName>
        <fullName evidence="2">Type II DNA modification enzyme</fullName>
    </submittedName>
</protein>
<dbReference type="EMBL" id="MATO01000044">
    <property type="protein sequence ID" value="OCS89232.1"/>
    <property type="molecule type" value="Genomic_DNA"/>
</dbReference>
<feature type="domain" description="DUF1722" evidence="1">
    <location>
        <begin position="15"/>
        <end position="117"/>
    </location>
</feature>
<proteinExistence type="predicted"/>
<evidence type="ECO:0000313" key="2">
    <source>
        <dbReference type="EMBL" id="OCS89232.1"/>
    </source>
</evidence>
<dbReference type="Pfam" id="PF08349">
    <property type="entry name" value="DUF1722"/>
    <property type="match status" value="1"/>
</dbReference>
<keyword evidence="3" id="KW-1185">Reference proteome</keyword>
<gene>
    <name evidence="2" type="ORF">A6K76_12845</name>
</gene>
<dbReference type="Proteomes" id="UP000093482">
    <property type="component" value="Unassembled WGS sequence"/>
</dbReference>
<sequence>MQMKRQAEIRWREEKYRVMFHSQKHYNAIRVAMREQQPYETIAVMIDDAIAQTPTSGSMRNAIQHMWGYFKKHVTSEQKAHYDELMTNEQYDDVCCYLRQLANDYNITYLQNSTILQEERH</sequence>
<evidence type="ECO:0000313" key="3">
    <source>
        <dbReference type="Proteomes" id="UP000093482"/>
    </source>
</evidence>
<dbReference type="InterPro" id="IPR013560">
    <property type="entry name" value="DUF1722"/>
</dbReference>
<evidence type="ECO:0000259" key="1">
    <source>
        <dbReference type="Pfam" id="PF08349"/>
    </source>
</evidence>
<organism evidence="2 3">
    <name type="scientific">Caryophanon latum</name>
    <dbReference type="NCBI Taxonomy" id="33977"/>
    <lineage>
        <taxon>Bacteria</taxon>
        <taxon>Bacillati</taxon>
        <taxon>Bacillota</taxon>
        <taxon>Bacilli</taxon>
        <taxon>Bacillales</taxon>
        <taxon>Caryophanaceae</taxon>
        <taxon>Caryophanon</taxon>
    </lineage>
</organism>
<comment type="caution">
    <text evidence="2">The sequence shown here is derived from an EMBL/GenBank/DDBJ whole genome shotgun (WGS) entry which is preliminary data.</text>
</comment>
<accession>A0A1C0YQ03</accession>
<name>A0A1C0YQ03_9BACL</name>
<dbReference type="AlphaFoldDB" id="A0A1C0YQ03"/>